<keyword evidence="14" id="KW-1015">Disulfide bond</keyword>
<dbReference type="SMART" id="SM00408">
    <property type="entry name" value="IGc2"/>
    <property type="match status" value="2"/>
</dbReference>
<evidence type="ECO:0000256" key="15">
    <source>
        <dbReference type="ARBA" id="ARBA00023180"/>
    </source>
</evidence>
<keyword evidence="9 20" id="KW-0732">Signal</keyword>
<dbReference type="PROSITE" id="PS50835">
    <property type="entry name" value="IG_LIKE"/>
    <property type="match status" value="2"/>
</dbReference>
<dbReference type="CTD" id="50848"/>
<evidence type="ECO:0000256" key="10">
    <source>
        <dbReference type="ARBA" id="ARBA00022737"/>
    </source>
</evidence>
<evidence type="ECO:0000259" key="21">
    <source>
        <dbReference type="PROSITE" id="PS50835"/>
    </source>
</evidence>
<evidence type="ECO:0000256" key="12">
    <source>
        <dbReference type="ARBA" id="ARBA00022989"/>
    </source>
</evidence>
<dbReference type="InterPro" id="IPR036179">
    <property type="entry name" value="Ig-like_dom_sf"/>
</dbReference>
<keyword evidence="15" id="KW-0325">Glycoprotein</keyword>
<keyword evidence="7" id="KW-0597">Phosphoprotein</keyword>
<evidence type="ECO:0000256" key="8">
    <source>
        <dbReference type="ARBA" id="ARBA00022692"/>
    </source>
</evidence>
<feature type="transmembrane region" description="Helical" evidence="19">
    <location>
        <begin position="231"/>
        <end position="256"/>
    </location>
</feature>
<dbReference type="Pfam" id="PF13927">
    <property type="entry name" value="Ig_3"/>
    <property type="match status" value="1"/>
</dbReference>
<comment type="subcellular location">
    <subcellularLocation>
        <location evidence="2">Cell junction</location>
        <location evidence="2">Tight junction</location>
    </subcellularLocation>
    <subcellularLocation>
        <location evidence="1">Cell membrane</location>
        <topology evidence="1">Single-pass type I membrane protein</topology>
    </subcellularLocation>
</comment>
<evidence type="ECO:0000256" key="14">
    <source>
        <dbReference type="ARBA" id="ARBA00023157"/>
    </source>
</evidence>
<proteinExistence type="inferred from homology"/>
<sequence>MDTGSVSFFLFLAVCSWSGTLGGVTTTTPFLPVDVGASPELMCSYSADFSTPRIEWKFSKEGYESFVYLDGKLTEPYKDRAQFFNTGIRLDNVTPKDNGTYTCEVVKVTPPSLIGKVTIDLLVRVAPSVPTISVPTSVTTGSKAELRCTETNGNPPSTYKWYKNEMLMPENPKSSQTFQNASYTLDAKTGTLTFYPVSKDDTGDYSCSAGNGIGSDIFSSVVRMEVSDVNVGGIVAGVIVAILILALIGFLIWFLCRRGYFSRDASAGKKVIYSQPSETRSDRNFQQTSSFVV</sequence>
<feature type="signal peptide" evidence="20">
    <location>
        <begin position="1"/>
        <end position="22"/>
    </location>
</feature>
<evidence type="ECO:0000256" key="2">
    <source>
        <dbReference type="ARBA" id="ARBA00004435"/>
    </source>
</evidence>
<evidence type="ECO:0000256" key="11">
    <source>
        <dbReference type="ARBA" id="ARBA00022949"/>
    </source>
</evidence>
<evidence type="ECO:0000256" key="7">
    <source>
        <dbReference type="ARBA" id="ARBA00022553"/>
    </source>
</evidence>
<feature type="chain" id="PRO_5027982699" description="Junctional adhesion molecule A" evidence="20">
    <location>
        <begin position="23"/>
        <end position="293"/>
    </location>
</feature>
<dbReference type="FunFam" id="2.60.40.10:FF:000342">
    <property type="entry name" value="Junctional adhesion molecule A"/>
    <property type="match status" value="1"/>
</dbReference>
<dbReference type="RefSeq" id="XP_030042981.1">
    <property type="nucleotide sequence ID" value="XM_030187121.1"/>
</dbReference>
<evidence type="ECO:0000256" key="13">
    <source>
        <dbReference type="ARBA" id="ARBA00023136"/>
    </source>
</evidence>
<dbReference type="GO" id="GO:0007155">
    <property type="term" value="P:cell adhesion"/>
    <property type="evidence" value="ECO:0007669"/>
    <property type="project" value="InterPro"/>
</dbReference>
<evidence type="ECO:0000313" key="22">
    <source>
        <dbReference type="Proteomes" id="UP000515156"/>
    </source>
</evidence>
<dbReference type="GO" id="GO:0005923">
    <property type="term" value="C:bicellular tight junction"/>
    <property type="evidence" value="ECO:0007669"/>
    <property type="project" value="UniProtKB-SubCell"/>
</dbReference>
<dbReference type="Pfam" id="PF07686">
    <property type="entry name" value="V-set"/>
    <property type="match status" value="1"/>
</dbReference>
<dbReference type="InterPro" id="IPR042456">
    <property type="entry name" value="F11R"/>
</dbReference>
<evidence type="ECO:0000256" key="18">
    <source>
        <dbReference type="ARBA" id="ARBA00046718"/>
    </source>
</evidence>
<dbReference type="InterPro" id="IPR013783">
    <property type="entry name" value="Ig-like_fold"/>
</dbReference>
<dbReference type="GO" id="GO:0050892">
    <property type="term" value="P:intestinal absorption"/>
    <property type="evidence" value="ECO:0007669"/>
    <property type="project" value="TreeGrafter"/>
</dbReference>
<dbReference type="InterPro" id="IPR007110">
    <property type="entry name" value="Ig-like_dom"/>
</dbReference>
<keyword evidence="8 19" id="KW-0812">Transmembrane</keyword>
<evidence type="ECO:0000256" key="3">
    <source>
        <dbReference type="ARBA" id="ARBA00008637"/>
    </source>
</evidence>
<dbReference type="KEGG" id="muo:115457624"/>
<dbReference type="Gene3D" id="2.60.40.10">
    <property type="entry name" value="Immunoglobulins"/>
    <property type="match status" value="2"/>
</dbReference>
<dbReference type="AlphaFoldDB" id="A0A6P7WPH9"/>
<comment type="similarity">
    <text evidence="3">Belongs to the immunoglobulin superfamily.</text>
</comment>
<comment type="subunit">
    <text evidence="18">Interacts with the ninth PDZ domain of MPDZ. Interacts with the first PDZ domain of PARD3. The association between PARD3 and PARD6B probably disrupts this interaction. Interacts with ITGAL (via I-domain). Interacts with CD151.</text>
</comment>
<keyword evidence="12 19" id="KW-1133">Transmembrane helix</keyword>
<name>A0A6P7WPH9_9AMPH</name>
<dbReference type="GeneID" id="115457624"/>
<keyword evidence="11" id="KW-0965">Cell junction</keyword>
<dbReference type="SUPFAM" id="SSF48726">
    <property type="entry name" value="Immunoglobulin"/>
    <property type="match status" value="2"/>
</dbReference>
<dbReference type="GO" id="GO:0090557">
    <property type="term" value="P:establishment of endothelial intestinal barrier"/>
    <property type="evidence" value="ECO:0007669"/>
    <property type="project" value="TreeGrafter"/>
</dbReference>
<gene>
    <name evidence="23" type="primary">F11R</name>
</gene>
<dbReference type="Proteomes" id="UP000515156">
    <property type="component" value="Chromosome 14"/>
</dbReference>
<evidence type="ECO:0000256" key="16">
    <source>
        <dbReference type="ARBA" id="ARBA00023319"/>
    </source>
</evidence>
<evidence type="ECO:0000256" key="6">
    <source>
        <dbReference type="ARBA" id="ARBA00022475"/>
    </source>
</evidence>
<dbReference type="PANTHER" id="PTHR45113">
    <property type="entry name" value="JUNCTIONAL ADHESION MOLECULE A"/>
    <property type="match status" value="1"/>
</dbReference>
<dbReference type="SMART" id="SM00409">
    <property type="entry name" value="IG"/>
    <property type="match status" value="2"/>
</dbReference>
<evidence type="ECO:0000256" key="19">
    <source>
        <dbReference type="SAM" id="Phobius"/>
    </source>
</evidence>
<dbReference type="InterPro" id="IPR013106">
    <property type="entry name" value="Ig_V-set"/>
</dbReference>
<evidence type="ECO:0000256" key="20">
    <source>
        <dbReference type="SAM" id="SignalP"/>
    </source>
</evidence>
<keyword evidence="6" id="KW-1003">Cell membrane</keyword>
<evidence type="ECO:0000256" key="17">
    <source>
        <dbReference type="ARBA" id="ARBA00030590"/>
    </source>
</evidence>
<dbReference type="InterPro" id="IPR003598">
    <property type="entry name" value="Ig_sub2"/>
</dbReference>
<reference evidence="23" key="1">
    <citation type="submission" date="2025-08" db="UniProtKB">
        <authorList>
            <consortium name="RefSeq"/>
        </authorList>
    </citation>
    <scope>IDENTIFICATION</scope>
</reference>
<keyword evidence="13 19" id="KW-0472">Membrane</keyword>
<keyword evidence="5" id="KW-0796">Tight junction</keyword>
<feature type="domain" description="Ig-like" evidence="21">
    <location>
        <begin position="36"/>
        <end position="120"/>
    </location>
</feature>
<protein>
    <recommendedName>
        <fullName evidence="4">Junctional adhesion molecule A</fullName>
    </recommendedName>
    <alternativeName>
        <fullName evidence="17">Junctional adhesion molecule 1</fullName>
    </alternativeName>
</protein>
<dbReference type="GO" id="GO:0090559">
    <property type="term" value="P:regulation of membrane permeability"/>
    <property type="evidence" value="ECO:0007669"/>
    <property type="project" value="TreeGrafter"/>
</dbReference>
<accession>A0A6P7WPH9</accession>
<evidence type="ECO:0000256" key="4">
    <source>
        <dbReference type="ARBA" id="ARBA00016608"/>
    </source>
</evidence>
<keyword evidence="22" id="KW-1185">Reference proteome</keyword>
<evidence type="ECO:0000256" key="1">
    <source>
        <dbReference type="ARBA" id="ARBA00004251"/>
    </source>
</evidence>
<dbReference type="GO" id="GO:0005886">
    <property type="term" value="C:plasma membrane"/>
    <property type="evidence" value="ECO:0007669"/>
    <property type="project" value="UniProtKB-SubCell"/>
</dbReference>
<evidence type="ECO:0000313" key="23">
    <source>
        <dbReference type="RefSeq" id="XP_030042981.1"/>
    </source>
</evidence>
<evidence type="ECO:0000256" key="5">
    <source>
        <dbReference type="ARBA" id="ARBA00022427"/>
    </source>
</evidence>
<feature type="domain" description="Ig-like" evidence="21">
    <location>
        <begin position="127"/>
        <end position="227"/>
    </location>
</feature>
<dbReference type="PANTHER" id="PTHR45113:SF1">
    <property type="entry name" value="JUNCTIONAL ADHESION MOLECULE A"/>
    <property type="match status" value="1"/>
</dbReference>
<dbReference type="InterPro" id="IPR003599">
    <property type="entry name" value="Ig_sub"/>
</dbReference>
<evidence type="ECO:0000256" key="9">
    <source>
        <dbReference type="ARBA" id="ARBA00022729"/>
    </source>
</evidence>
<keyword evidence="16" id="KW-0393">Immunoglobulin domain</keyword>
<organism evidence="22 23">
    <name type="scientific">Microcaecilia unicolor</name>
    <dbReference type="NCBI Taxonomy" id="1415580"/>
    <lineage>
        <taxon>Eukaryota</taxon>
        <taxon>Metazoa</taxon>
        <taxon>Chordata</taxon>
        <taxon>Craniata</taxon>
        <taxon>Vertebrata</taxon>
        <taxon>Euteleostomi</taxon>
        <taxon>Amphibia</taxon>
        <taxon>Gymnophiona</taxon>
        <taxon>Siphonopidae</taxon>
        <taxon>Microcaecilia</taxon>
    </lineage>
</organism>
<keyword evidence="10" id="KW-0677">Repeat</keyword>